<gene>
    <name evidence="3" type="ORF">VSP0166_LOCUS13838</name>
</gene>
<dbReference type="AlphaFoldDB" id="A0A7S4MNG3"/>
<name>A0A7S4MNG3_9EUKA</name>
<keyword evidence="2" id="KW-0812">Transmembrane</keyword>
<feature type="transmembrane region" description="Helical" evidence="2">
    <location>
        <begin position="65"/>
        <end position="90"/>
    </location>
</feature>
<feature type="compositionally biased region" description="Basic residues" evidence="1">
    <location>
        <begin position="1"/>
        <end position="17"/>
    </location>
</feature>
<feature type="region of interest" description="Disordered" evidence="1">
    <location>
        <begin position="1"/>
        <end position="22"/>
    </location>
</feature>
<protein>
    <submittedName>
        <fullName evidence="3">Uncharacterized protein</fullName>
    </submittedName>
</protein>
<dbReference type="EMBL" id="HBKP01019531">
    <property type="protein sequence ID" value="CAE2232369.1"/>
    <property type="molecule type" value="Transcribed_RNA"/>
</dbReference>
<evidence type="ECO:0000313" key="3">
    <source>
        <dbReference type="EMBL" id="CAE2232369.1"/>
    </source>
</evidence>
<keyword evidence="2" id="KW-0472">Membrane</keyword>
<evidence type="ECO:0000256" key="1">
    <source>
        <dbReference type="SAM" id="MobiDB-lite"/>
    </source>
</evidence>
<sequence length="106" mass="12131">MGKKGKRENALRKRKKAGKEDQPLSWFERVLEKANEKAPPLTEQEMEDDIQAEQILHDMLTSVNFVICMSVITVFFIVFSMYTTMIILGIDGGLASQKHIMNMLNL</sequence>
<keyword evidence="2" id="KW-1133">Transmembrane helix</keyword>
<proteinExistence type="predicted"/>
<organism evidence="3">
    <name type="scientific">Vannella robusta</name>
    <dbReference type="NCBI Taxonomy" id="1487602"/>
    <lineage>
        <taxon>Eukaryota</taxon>
        <taxon>Amoebozoa</taxon>
        <taxon>Discosea</taxon>
        <taxon>Flabellinia</taxon>
        <taxon>Vannellidae</taxon>
        <taxon>Vannella</taxon>
    </lineage>
</organism>
<evidence type="ECO:0000256" key="2">
    <source>
        <dbReference type="SAM" id="Phobius"/>
    </source>
</evidence>
<accession>A0A7S4MNG3</accession>
<reference evidence="3" key="1">
    <citation type="submission" date="2021-01" db="EMBL/GenBank/DDBJ databases">
        <authorList>
            <person name="Corre E."/>
            <person name="Pelletier E."/>
            <person name="Niang G."/>
            <person name="Scheremetjew M."/>
            <person name="Finn R."/>
            <person name="Kale V."/>
            <person name="Holt S."/>
            <person name="Cochrane G."/>
            <person name="Meng A."/>
            <person name="Brown T."/>
            <person name="Cohen L."/>
        </authorList>
    </citation>
    <scope>NUCLEOTIDE SEQUENCE</scope>
    <source>
        <strain evidence="3">DIVA3 518/3/11/1/6</strain>
    </source>
</reference>